<feature type="transmembrane region" description="Helical" evidence="6">
    <location>
        <begin position="236"/>
        <end position="255"/>
    </location>
</feature>
<evidence type="ECO:0000256" key="2">
    <source>
        <dbReference type="ARBA" id="ARBA00022475"/>
    </source>
</evidence>
<accession>A0A7K0G9F2</accession>
<evidence type="ECO:0000256" key="6">
    <source>
        <dbReference type="SAM" id="Phobius"/>
    </source>
</evidence>
<comment type="subcellular location">
    <subcellularLocation>
        <location evidence="1">Cell membrane</location>
        <topology evidence="1">Multi-pass membrane protein</topology>
    </subcellularLocation>
</comment>
<dbReference type="AlphaFoldDB" id="A0A7K0G9F2"/>
<dbReference type="PANTHER" id="PTHR30250:SF11">
    <property type="entry name" value="O-ANTIGEN TRANSPORTER-RELATED"/>
    <property type="match status" value="1"/>
</dbReference>
<feature type="transmembrane region" description="Helical" evidence="6">
    <location>
        <begin position="369"/>
        <end position="390"/>
    </location>
</feature>
<proteinExistence type="predicted"/>
<dbReference type="GO" id="GO:0005886">
    <property type="term" value="C:plasma membrane"/>
    <property type="evidence" value="ECO:0007669"/>
    <property type="project" value="UniProtKB-SubCell"/>
</dbReference>
<evidence type="ECO:0000256" key="5">
    <source>
        <dbReference type="ARBA" id="ARBA00023136"/>
    </source>
</evidence>
<feature type="transmembrane region" description="Helical" evidence="6">
    <location>
        <begin position="342"/>
        <end position="363"/>
    </location>
</feature>
<keyword evidence="2" id="KW-1003">Cell membrane</keyword>
<sequence length="397" mass="42555">MILNTCGSMIRLVCNWLLTVAVVRLSHGFDAAGVLSLSMSVCNMVIPFAEYRLRTIHVTDVSGERSVGEYLGLRIITMLSSFVGGVVYSALTCTMTALPVISMYLVSQLVATYLEGLHAVDQRAMRMDYIGISYALQGVFGLVAFCVALLLTNSLLLAASGLLAVNVAVGLFWDIPKTRQFCSLRPVIKLRVAANTLVRLFPIVMATVCASAVITVPRQYLAVSLGASALGIYSSVASPATVVQVGAQFIYTPLLGTFAEKYNKDKRSAKRLIERVVVGIVFVGVACIALFAVFGRFALELIFGADMADYSLLLIPAVLCTFVTGFSFFANDLLIAIRDYAASLAGNIAATAVSLLLSVPMVSVFGMNGVSYCGIAAYGTGAILMLVLLYRDYRRKA</sequence>
<gene>
    <name evidence="7" type="ORF">GJE22_04220</name>
</gene>
<keyword evidence="3 6" id="KW-0812">Transmembrane</keyword>
<evidence type="ECO:0000313" key="7">
    <source>
        <dbReference type="EMBL" id="MRX79809.1"/>
    </source>
</evidence>
<dbReference type="EMBL" id="VTFZ01000003">
    <property type="protein sequence ID" value="MRX79809.1"/>
    <property type="molecule type" value="Genomic_DNA"/>
</dbReference>
<name>A0A7K0G9F2_9ACTN</name>
<dbReference type="PANTHER" id="PTHR30250">
    <property type="entry name" value="PST FAMILY PREDICTED COLANIC ACID TRANSPORTER"/>
    <property type="match status" value="1"/>
</dbReference>
<evidence type="ECO:0000256" key="3">
    <source>
        <dbReference type="ARBA" id="ARBA00022692"/>
    </source>
</evidence>
<feature type="transmembrane region" description="Helical" evidence="6">
    <location>
        <begin position="310"/>
        <end position="330"/>
    </location>
</feature>
<keyword evidence="4 6" id="KW-1133">Transmembrane helix</keyword>
<comment type="caution">
    <text evidence="7">The sequence shown here is derived from an EMBL/GenBank/DDBJ whole genome shotgun (WGS) entry which is preliminary data.</text>
</comment>
<evidence type="ECO:0000256" key="1">
    <source>
        <dbReference type="ARBA" id="ARBA00004651"/>
    </source>
</evidence>
<dbReference type="Proteomes" id="UP000470010">
    <property type="component" value="Unassembled WGS sequence"/>
</dbReference>
<evidence type="ECO:0000313" key="8">
    <source>
        <dbReference type="Proteomes" id="UP000470010"/>
    </source>
</evidence>
<feature type="transmembrane region" description="Helical" evidence="6">
    <location>
        <begin position="276"/>
        <end position="298"/>
    </location>
</feature>
<feature type="transmembrane region" description="Helical" evidence="6">
    <location>
        <begin position="97"/>
        <end position="117"/>
    </location>
</feature>
<feature type="transmembrane region" description="Helical" evidence="6">
    <location>
        <begin position="196"/>
        <end position="216"/>
    </location>
</feature>
<evidence type="ECO:0000256" key="4">
    <source>
        <dbReference type="ARBA" id="ARBA00022989"/>
    </source>
</evidence>
<feature type="transmembrane region" description="Helical" evidence="6">
    <location>
        <begin position="129"/>
        <end position="150"/>
    </location>
</feature>
<keyword evidence="8" id="KW-1185">Reference proteome</keyword>
<feature type="transmembrane region" description="Helical" evidence="6">
    <location>
        <begin position="156"/>
        <end position="175"/>
    </location>
</feature>
<keyword evidence="5 6" id="KW-0472">Membrane</keyword>
<organism evidence="7 8">
    <name type="scientific">Enorma shizhengliae</name>
    <dbReference type="NCBI Taxonomy" id="2606615"/>
    <lineage>
        <taxon>Bacteria</taxon>
        <taxon>Bacillati</taxon>
        <taxon>Actinomycetota</taxon>
        <taxon>Coriobacteriia</taxon>
        <taxon>Coriobacteriales</taxon>
        <taxon>Coriobacteriaceae</taxon>
        <taxon>Enorma</taxon>
    </lineage>
</organism>
<protein>
    <submittedName>
        <fullName evidence="7">Polysaccharide biosynthesis protein</fullName>
    </submittedName>
</protein>
<reference evidence="8" key="1">
    <citation type="submission" date="2019-08" db="EMBL/GenBank/DDBJ databases">
        <title>Arthrobacter sp. nov., isolated from plateau pika and Tibetan wild ass.</title>
        <authorList>
            <person name="Ge Y."/>
        </authorList>
    </citation>
    <scope>NUCLEOTIDE SEQUENCE [LARGE SCALE GENOMIC DNA]</scope>
    <source>
        <strain evidence="8">HF-1365</strain>
    </source>
</reference>
<dbReference type="InterPro" id="IPR050833">
    <property type="entry name" value="Poly_Biosynth_Transport"/>
</dbReference>